<dbReference type="PANTHER" id="PTHR30273:SF2">
    <property type="entry name" value="PROTEIN FECR"/>
    <property type="match status" value="1"/>
</dbReference>
<keyword evidence="1" id="KW-1133">Transmembrane helix</keyword>
<accession>A0A420FG63</accession>
<dbReference type="InterPro" id="IPR006860">
    <property type="entry name" value="FecR"/>
</dbReference>
<dbReference type="Gene3D" id="3.55.50.30">
    <property type="match status" value="1"/>
</dbReference>
<dbReference type="AlphaFoldDB" id="A0A420FG63"/>
<dbReference type="Proteomes" id="UP000286402">
    <property type="component" value="Unassembled WGS sequence"/>
</dbReference>
<dbReference type="PANTHER" id="PTHR30273">
    <property type="entry name" value="PERIPLASMIC SIGNAL SENSOR AND SIGMA FACTOR ACTIVATOR FECR-RELATED"/>
    <property type="match status" value="1"/>
</dbReference>
<reference evidence="4 5" key="1">
    <citation type="submission" date="2016-07" db="EMBL/GenBank/DDBJ databases">
        <title>Genome analysis of Sphingobacterium siyangense T12B17.</title>
        <authorList>
            <person name="Xu D."/>
            <person name="Su Y."/>
            <person name="Zheng S."/>
        </authorList>
    </citation>
    <scope>NUCLEOTIDE SEQUENCE [LARGE SCALE GENOMIC DNA]</scope>
    <source>
        <strain evidence="4 5">T12B17</strain>
    </source>
</reference>
<dbReference type="Pfam" id="PF04773">
    <property type="entry name" value="FecR"/>
    <property type="match status" value="1"/>
</dbReference>
<organism evidence="4 5">
    <name type="scientific">Sphingobacterium siyangense</name>
    <dbReference type="NCBI Taxonomy" id="459529"/>
    <lineage>
        <taxon>Bacteria</taxon>
        <taxon>Pseudomonadati</taxon>
        <taxon>Bacteroidota</taxon>
        <taxon>Sphingobacteriia</taxon>
        <taxon>Sphingobacteriales</taxon>
        <taxon>Sphingobacteriaceae</taxon>
        <taxon>Sphingobacterium</taxon>
    </lineage>
</organism>
<dbReference type="EMBL" id="MCAQ01000028">
    <property type="protein sequence ID" value="RKF31831.1"/>
    <property type="molecule type" value="Genomic_DNA"/>
</dbReference>
<evidence type="ECO:0008006" key="6">
    <source>
        <dbReference type="Google" id="ProtNLM"/>
    </source>
</evidence>
<evidence type="ECO:0000313" key="5">
    <source>
        <dbReference type="Proteomes" id="UP000286402"/>
    </source>
</evidence>
<dbReference type="Gene3D" id="2.60.120.1440">
    <property type="match status" value="1"/>
</dbReference>
<keyword evidence="1" id="KW-0812">Transmembrane</keyword>
<dbReference type="RefSeq" id="WP_120336063.1">
    <property type="nucleotide sequence ID" value="NZ_MCAQ01000028.1"/>
</dbReference>
<protein>
    <recommendedName>
        <fullName evidence="6">FecR family protein</fullName>
    </recommendedName>
</protein>
<dbReference type="InterPro" id="IPR012373">
    <property type="entry name" value="Ferrdict_sens_TM"/>
</dbReference>
<keyword evidence="5" id="KW-1185">Reference proteome</keyword>
<feature type="transmembrane region" description="Helical" evidence="1">
    <location>
        <begin position="71"/>
        <end position="94"/>
    </location>
</feature>
<evidence type="ECO:0000313" key="4">
    <source>
        <dbReference type="EMBL" id="RKF31831.1"/>
    </source>
</evidence>
<feature type="domain" description="FecR protein" evidence="2">
    <location>
        <begin position="172"/>
        <end position="267"/>
    </location>
</feature>
<dbReference type="PIRSF" id="PIRSF018266">
    <property type="entry name" value="FecR"/>
    <property type="match status" value="1"/>
</dbReference>
<dbReference type="Pfam" id="PF16344">
    <property type="entry name" value="FecR_C"/>
    <property type="match status" value="1"/>
</dbReference>
<evidence type="ECO:0000259" key="3">
    <source>
        <dbReference type="Pfam" id="PF16344"/>
    </source>
</evidence>
<proteinExistence type="predicted"/>
<evidence type="ECO:0000259" key="2">
    <source>
        <dbReference type="Pfam" id="PF04773"/>
    </source>
</evidence>
<sequence>MKDVTKELLDILKRIDAGIASEEDLRRYNQWCDEQQDPDSGNSTAGWGTFQKDRLLETIARKTFEKKRSMINLRTVATLAASLLCVLGACFWLYQRNNTIRDNNLVIAPMKTPSMKEGTVLIMDNGNQIDLEKQEQGLIGGGTDSEISKSNDSSLVYSNRLNTASNVPVFNTLMTARGHQYQLTLADGTKVWLNASSSLRFPVNFTGQKQRRVMLEGEAYFEVAKNPEVPFVVVTDKQEIKVLGTHFNVKSDQNASSSATTLLEGSVMVNNSVKLVPGEQLVASGNGLSKRRVNVEDVIAWKNGFFNFEGKQIPEIMDELARWYDFEVRYVGAIPKDKVDATISRKKRVDEVLDLLEMTGLAKFSKSGNTIVVKQTK</sequence>
<dbReference type="InterPro" id="IPR032508">
    <property type="entry name" value="FecR_C"/>
</dbReference>
<gene>
    <name evidence="4" type="ORF">BCY89_16880</name>
</gene>
<evidence type="ECO:0000256" key="1">
    <source>
        <dbReference type="SAM" id="Phobius"/>
    </source>
</evidence>
<keyword evidence="1" id="KW-0472">Membrane</keyword>
<comment type="caution">
    <text evidence="4">The sequence shown here is derived from an EMBL/GenBank/DDBJ whole genome shotgun (WGS) entry which is preliminary data.</text>
</comment>
<feature type="domain" description="Protein FecR C-terminal" evidence="3">
    <location>
        <begin position="306"/>
        <end position="373"/>
    </location>
</feature>
<name>A0A420FG63_9SPHI</name>
<dbReference type="GO" id="GO:0016989">
    <property type="term" value="F:sigma factor antagonist activity"/>
    <property type="evidence" value="ECO:0007669"/>
    <property type="project" value="TreeGrafter"/>
</dbReference>